<dbReference type="GO" id="GO:0016788">
    <property type="term" value="F:hydrolase activity, acting on ester bonds"/>
    <property type="evidence" value="ECO:0007669"/>
    <property type="project" value="TreeGrafter"/>
</dbReference>
<gene>
    <name evidence="3" type="ORF">PbJCM13498_14170</name>
</gene>
<dbReference type="EMBL" id="BLAX01000001">
    <property type="protein sequence ID" value="GET32554.1"/>
    <property type="molecule type" value="Genomic_DNA"/>
</dbReference>
<dbReference type="Gene3D" id="3.40.50.1820">
    <property type="entry name" value="alpha/beta hydrolase"/>
    <property type="match status" value="1"/>
</dbReference>
<dbReference type="PANTHER" id="PTHR40841:SF2">
    <property type="entry name" value="SIDEROPHORE-DEGRADING ESTERASE (EUROFUNG)"/>
    <property type="match status" value="1"/>
</dbReference>
<comment type="caution">
    <text evidence="3">The sequence shown here is derived from an EMBL/GenBank/DDBJ whole genome shotgun (WGS) entry which is preliminary data.</text>
</comment>
<name>A0A5M4AXS3_9BACT</name>
<evidence type="ECO:0000256" key="2">
    <source>
        <dbReference type="ARBA" id="ARBA00022801"/>
    </source>
</evidence>
<evidence type="ECO:0000313" key="4">
    <source>
        <dbReference type="Proteomes" id="UP000391834"/>
    </source>
</evidence>
<dbReference type="Pfam" id="PF00756">
    <property type="entry name" value="Esterase"/>
    <property type="match status" value="1"/>
</dbReference>
<proteinExistence type="inferred from homology"/>
<dbReference type="InterPro" id="IPR011990">
    <property type="entry name" value="TPR-like_helical_dom_sf"/>
</dbReference>
<comment type="similarity">
    <text evidence="1">Belongs to the esterase D family.</text>
</comment>
<dbReference type="InterPro" id="IPR052558">
    <property type="entry name" value="Siderophore_Hydrolase_D"/>
</dbReference>
<dbReference type="AlphaFoldDB" id="A0A5M4AXS3"/>
<evidence type="ECO:0000313" key="3">
    <source>
        <dbReference type="EMBL" id="GET32554.1"/>
    </source>
</evidence>
<reference evidence="3 4" key="1">
    <citation type="submission" date="2019-10" db="EMBL/GenBank/DDBJ databases">
        <title>Prolixibacter strains distinguished by the presence of nitrate reductase genes were adept at nitrate-dependent anaerobic corrosion of metallic iron and carbon steel.</title>
        <authorList>
            <person name="Iino T."/>
            <person name="Shono N."/>
            <person name="Ito K."/>
            <person name="Nakamura R."/>
            <person name="Sueoka K."/>
            <person name="Harayama S."/>
            <person name="Ohkuma M."/>
        </authorList>
    </citation>
    <scope>NUCLEOTIDE SEQUENCE [LARGE SCALE GENOMIC DNA]</scope>
    <source>
        <strain evidence="3 4">JCM 13498</strain>
    </source>
</reference>
<dbReference type="InterPro" id="IPR029058">
    <property type="entry name" value="AB_hydrolase_fold"/>
</dbReference>
<sequence>MSNGTHAAPSVKNKVINPNKTLNMKTALCAVLILLFQNMADAQTNQRFLYKTGVVDSIYSETLKEYRQIYIQLPESYNPANGQKYPTAYILDGETLLPTASIVQGFYSGGFFPEMILIGISNRKHRTRDLIPSKINTKYGMPFNEENGQAAKFFTFLKEELIPYVESKYRVTNYRTLIGHSYGGLFAIYTLINHPQLFANYLAIDPSLDWDNQKLLKQAGTVLAKGDFKGKSLYMSLNGQLDMQNSHVTLENVMQDTTYFTLFARSNISFANLVKKNQECGLTFRWEFFPDDLHGTIALPSIRSGLISLFKWFQMEKTDRFNSPDTPKEELYRIIKYRANKLSSHFGYKVPPYPEDLINMMGYMSLNMGQPEKAKMFFAFGIEYYPEKPNVYDSMADYYIAQKDTINALKFVKKAFELSGRDYYKKRMEKFDTKNE</sequence>
<evidence type="ECO:0000256" key="1">
    <source>
        <dbReference type="ARBA" id="ARBA00005622"/>
    </source>
</evidence>
<keyword evidence="2" id="KW-0378">Hydrolase</keyword>
<organism evidence="3 4">
    <name type="scientific">Prolixibacter bellariivorans</name>
    <dbReference type="NCBI Taxonomy" id="314319"/>
    <lineage>
        <taxon>Bacteria</taxon>
        <taxon>Pseudomonadati</taxon>
        <taxon>Bacteroidota</taxon>
        <taxon>Bacteroidia</taxon>
        <taxon>Marinilabiliales</taxon>
        <taxon>Prolixibacteraceae</taxon>
        <taxon>Prolixibacter</taxon>
    </lineage>
</organism>
<accession>A0A5M4AXS3</accession>
<dbReference type="InterPro" id="IPR000801">
    <property type="entry name" value="Esterase-like"/>
</dbReference>
<dbReference type="Proteomes" id="UP000391834">
    <property type="component" value="Unassembled WGS sequence"/>
</dbReference>
<protein>
    <submittedName>
        <fullName evidence="3">Uncharacterized protein</fullName>
    </submittedName>
</protein>
<dbReference type="PANTHER" id="PTHR40841">
    <property type="entry name" value="SIDEROPHORE TRIACETYLFUSARININE C ESTERASE"/>
    <property type="match status" value="1"/>
</dbReference>
<dbReference type="SUPFAM" id="SSF53474">
    <property type="entry name" value="alpha/beta-Hydrolases"/>
    <property type="match status" value="1"/>
</dbReference>
<dbReference type="SUPFAM" id="SSF48452">
    <property type="entry name" value="TPR-like"/>
    <property type="match status" value="1"/>
</dbReference>
<keyword evidence="4" id="KW-1185">Reference proteome</keyword>